<dbReference type="Gene3D" id="3.40.50.1110">
    <property type="entry name" value="SGNH hydrolase"/>
    <property type="match status" value="1"/>
</dbReference>
<evidence type="ECO:0000259" key="1">
    <source>
        <dbReference type="Pfam" id="PF13472"/>
    </source>
</evidence>
<dbReference type="InterPro" id="IPR013830">
    <property type="entry name" value="SGNH_hydro"/>
</dbReference>
<dbReference type="InterPro" id="IPR008265">
    <property type="entry name" value="Lipase_GDSL_AS"/>
</dbReference>
<dbReference type="PANTHER" id="PTHR30383:SF24">
    <property type="entry name" value="THIOESTERASE 1_PROTEASE 1_LYSOPHOSPHOLIPASE L1"/>
    <property type="match status" value="1"/>
</dbReference>
<dbReference type="CDD" id="cd01822">
    <property type="entry name" value="Lysophospholipase_L1_like"/>
    <property type="match status" value="1"/>
</dbReference>
<dbReference type="GO" id="GO:0006629">
    <property type="term" value="P:lipid metabolic process"/>
    <property type="evidence" value="ECO:0007669"/>
    <property type="project" value="InterPro"/>
</dbReference>
<dbReference type="InterPro" id="IPR036514">
    <property type="entry name" value="SGNH_hydro_sf"/>
</dbReference>
<dbReference type="EMBL" id="MLJW01000109">
    <property type="protein sequence ID" value="OIQ99163.1"/>
    <property type="molecule type" value="Genomic_DNA"/>
</dbReference>
<accession>A0A1J5SBR3</accession>
<dbReference type="InterPro" id="IPR051532">
    <property type="entry name" value="Ester_Hydrolysis_Enzymes"/>
</dbReference>
<comment type="caution">
    <text evidence="2">The sequence shown here is derived from an EMBL/GenBank/DDBJ whole genome shotgun (WGS) entry which is preliminary data.</text>
</comment>
<evidence type="ECO:0000313" key="2">
    <source>
        <dbReference type="EMBL" id="OIQ99163.1"/>
    </source>
</evidence>
<dbReference type="SUPFAM" id="SSF52266">
    <property type="entry name" value="SGNH hydrolase"/>
    <property type="match status" value="1"/>
</dbReference>
<organism evidence="2">
    <name type="scientific">mine drainage metagenome</name>
    <dbReference type="NCBI Taxonomy" id="410659"/>
    <lineage>
        <taxon>unclassified sequences</taxon>
        <taxon>metagenomes</taxon>
        <taxon>ecological metagenomes</taxon>
    </lineage>
</organism>
<proteinExistence type="predicted"/>
<reference evidence="2" key="1">
    <citation type="submission" date="2016-10" db="EMBL/GenBank/DDBJ databases">
        <title>Sequence of Gallionella enrichment culture.</title>
        <authorList>
            <person name="Poehlein A."/>
            <person name="Muehling M."/>
            <person name="Daniel R."/>
        </authorList>
    </citation>
    <scope>NUCLEOTIDE SEQUENCE</scope>
</reference>
<sequence>MRSILFALVLSFICAAALADTQTILVFGDSLSAGLGMPREKSWPALLEDRLVQRHYPYRVVNASISGETTSGGLARLPGALAKFKPAIVIIELGANDGLRGLAVNEMRSNLDAMIRQSQARRVKVLLIGIRLPPNYGGDYTRKFADSYAELGRRYQTALLPFLFEGFAENRDAFQADGLHPTAAMQPTMLDSVWRVLLPLLSKR</sequence>
<dbReference type="AlphaFoldDB" id="A0A1J5SBR3"/>
<dbReference type="Pfam" id="PF13472">
    <property type="entry name" value="Lipase_GDSL_2"/>
    <property type="match status" value="1"/>
</dbReference>
<feature type="domain" description="SGNH hydrolase-type esterase" evidence="1">
    <location>
        <begin position="26"/>
        <end position="185"/>
    </location>
</feature>
<dbReference type="GO" id="GO:0004622">
    <property type="term" value="F:phosphatidylcholine lysophospholipase activity"/>
    <property type="evidence" value="ECO:0007669"/>
    <property type="project" value="TreeGrafter"/>
</dbReference>
<protein>
    <submittedName>
        <fullName evidence="2">Esterase TesA</fullName>
        <ecNumber evidence="2">3.1.1.1</ecNumber>
    </submittedName>
</protein>
<gene>
    <name evidence="2" type="primary">tesA_5</name>
    <name evidence="2" type="ORF">GALL_187430</name>
</gene>
<dbReference type="PROSITE" id="PS01098">
    <property type="entry name" value="LIPASE_GDSL_SER"/>
    <property type="match status" value="1"/>
</dbReference>
<name>A0A1J5SBR3_9ZZZZ</name>
<dbReference type="GO" id="GO:0106435">
    <property type="term" value="F:carboxylesterase activity"/>
    <property type="evidence" value="ECO:0007669"/>
    <property type="project" value="UniProtKB-EC"/>
</dbReference>
<dbReference type="EC" id="3.1.1.1" evidence="2"/>
<dbReference type="PANTHER" id="PTHR30383">
    <property type="entry name" value="THIOESTERASE 1/PROTEASE 1/LYSOPHOSPHOLIPASE L1"/>
    <property type="match status" value="1"/>
</dbReference>
<keyword evidence="2" id="KW-0378">Hydrolase</keyword>